<sequence>MTMAAVPGCGARSLAVRPWLQAVRCSSAASSPLPPPSEINDAPEVPLPQQRSPSSSFFPKRGQTLELVCESLAFKGKGICKAADTGFVLMCDRALPGEHFVGRVSRKKGSYAEVQKLKTITPHWNAVDAPCEYAEHCGGCKTQNLLYEAQIEAKEQQVRDLIVHVGRFPERDPEFSSVMKPIVPCEIQYHYRNKMEFSFGSRRWVPRDELGEGKGQNVGGFALGLHVPGFFDKVLHIEKCLLQSEAANKVLAVIQSSWRGPNLDLSPYDVHTHTGFLKHLMLRSGRDVKTGLPELMVNFVTSSYKPNLLEPLVNKLSAIPEVVSVMNNVNTSVGNTSVGEEEYTLYGKSTITEVLRGLTFQISANSFFQTNSHQAEVLYKLIEDCAGLKGDCSEIVLDLFCGTGTIGLTLARRVRHIYGYEVVAEAILDARQNAELNGINNATFVQGDLNKIDKSFGNNFPKPDIVISDPNRPGMHLKLIKFLLNLQAPRIIYVSCNPATCARDLDYLCHGLGDQAIPGCYQLKSVQPVDMFPHTPHIECCSDQAIFPLGVCAHHWFLLFRTIGDSFNPAYNSNDSHACLSTPIGTTIWTVEEVAAKLIYECFGLIFAIYIAAAMAPEGSQFDRQQYDKKMNDLISAEGTDFFTMYDEVYDSFDSMGLKEDLLRGIYAYGFEKPSAIQQRGIVPFIKGLDVIQQAQSGTGKTATFCSGVLQQLDYKLVECQAMLLAPTRELAQQIEKVLRALGDYLGVKVHACVGGTSVREDQRILSAGVHVVVGTPGRVFDMLRRQSLRPDHIKMFVLDEADEMLSRGFKDQIYDIFQLLPSKVQVGVFSATMPPEALEITRKFMNKPVRILVKRDELTLEGIKQFYVNVEKEDWKLDTLCDLQDEEQGSHGDMDQNTRDIIMREFRSGSSRVLITTDLLARGCFLIIGPVSEYLFQMIIDGFARHAVDPTDIFYGLSDVLQIFLSAKLAMLLAPTRELAQQIEKVLRALGDYLAVKVHACVGGTSVRDDQRILSVGVHVVVGTPGRVSDMLRRRALRPDHIKMFVLDEADEMLSRGFKDQIYDIFQLLPSKIQVGIFSATMPPEALDMTRKLMNKPVMILVKRDELTLEGIKQFYINVEKDDWKLETLSRMQTSHRHCSRRYLCQHQRKQVSLVINYDLPTQPENYLHRIGRSGRFGRKGVAINFITLNHERMFFDIQKFYNMVIEELPANVADLI</sequence>
<dbReference type="FunFam" id="3.40.50.300:FF:000089">
    <property type="entry name" value="Eukaryotic initiation factor 4A-II"/>
    <property type="match status" value="1"/>
</dbReference>
<dbReference type="PROSITE" id="PS01231">
    <property type="entry name" value="TRMA_2"/>
    <property type="match status" value="1"/>
</dbReference>
<dbReference type="GO" id="GO:0006396">
    <property type="term" value="P:RNA processing"/>
    <property type="evidence" value="ECO:0007669"/>
    <property type="project" value="InterPro"/>
</dbReference>
<dbReference type="InterPro" id="IPR002792">
    <property type="entry name" value="TRAM_dom"/>
</dbReference>
<dbReference type="Pfam" id="PF00270">
    <property type="entry name" value="DEAD"/>
    <property type="match status" value="2"/>
</dbReference>
<evidence type="ECO:0000256" key="12">
    <source>
        <dbReference type="ARBA" id="ARBA00024352"/>
    </source>
</evidence>
<dbReference type="CDD" id="cd17939">
    <property type="entry name" value="DEADc_EIF4A"/>
    <property type="match status" value="1"/>
</dbReference>
<evidence type="ECO:0000313" key="21">
    <source>
        <dbReference type="EMBL" id="KAJ0964589.1"/>
    </source>
</evidence>
<feature type="binding site" evidence="15">
    <location>
        <position position="421"/>
    </location>
    <ligand>
        <name>S-adenosyl-L-methionine</name>
        <dbReference type="ChEBI" id="CHEBI:59789"/>
    </ligand>
</feature>
<dbReference type="AlphaFoldDB" id="A0A9D5C1B8"/>
<dbReference type="InterPro" id="IPR014001">
    <property type="entry name" value="Helicase_ATP-bd"/>
</dbReference>
<evidence type="ECO:0000256" key="13">
    <source>
        <dbReference type="ARBA" id="ARBA00047984"/>
    </source>
</evidence>
<dbReference type="SUPFAM" id="SSF53335">
    <property type="entry name" value="S-adenosyl-L-methionine-dependent methyltransferases"/>
    <property type="match status" value="1"/>
</dbReference>
<feature type="domain" description="Helicase ATP-binding" evidence="18">
    <location>
        <begin position="937"/>
        <end position="1101"/>
    </location>
</feature>
<reference evidence="21" key="1">
    <citation type="submission" date="2021-03" db="EMBL/GenBank/DDBJ databases">
        <authorList>
            <person name="Li Z."/>
            <person name="Yang C."/>
        </authorList>
    </citation>
    <scope>NUCLEOTIDE SEQUENCE</scope>
    <source>
        <strain evidence="21">Dzin_1.0</strain>
        <tissue evidence="21">Leaf</tissue>
    </source>
</reference>
<keyword evidence="10" id="KW-0694">RNA-binding</keyword>
<dbReference type="InterPro" id="IPR010280">
    <property type="entry name" value="U5_MeTrfase_fam"/>
</dbReference>
<accession>A0A9D5C1B8</accession>
<feature type="active site" description="Nucleophile" evidence="15">
    <location>
        <position position="496"/>
    </location>
</feature>
<dbReference type="PROSITE" id="PS51687">
    <property type="entry name" value="SAM_MT_RNA_M5U"/>
    <property type="match status" value="1"/>
</dbReference>
<comment type="catalytic activity">
    <reaction evidence="13">
        <text>ATP + H2O = ADP + phosphate + H(+)</text>
        <dbReference type="Rhea" id="RHEA:13065"/>
        <dbReference type="ChEBI" id="CHEBI:15377"/>
        <dbReference type="ChEBI" id="CHEBI:15378"/>
        <dbReference type="ChEBI" id="CHEBI:30616"/>
        <dbReference type="ChEBI" id="CHEBI:43474"/>
        <dbReference type="ChEBI" id="CHEBI:456216"/>
        <dbReference type="EC" id="3.6.4.13"/>
    </reaction>
</comment>
<keyword evidence="11" id="KW-0648">Protein biosynthesis</keyword>
<feature type="binding site" evidence="15">
    <location>
        <position position="469"/>
    </location>
    <ligand>
        <name>S-adenosyl-L-methionine</name>
        <dbReference type="ChEBI" id="CHEBI:59789"/>
    </ligand>
</feature>
<evidence type="ECO:0000256" key="4">
    <source>
        <dbReference type="ARBA" id="ARBA00022679"/>
    </source>
</evidence>
<keyword evidence="8" id="KW-0347">Helicase</keyword>
<feature type="short sequence motif" description="Q motif" evidence="14">
    <location>
        <begin position="651"/>
        <end position="679"/>
    </location>
</feature>
<dbReference type="InterPro" id="IPR027417">
    <property type="entry name" value="P-loop_NTPase"/>
</dbReference>
<dbReference type="SUPFAM" id="SSF52540">
    <property type="entry name" value="P-loop containing nucleoside triphosphate hydrolases"/>
    <property type="match status" value="4"/>
</dbReference>
<dbReference type="InterPro" id="IPR030391">
    <property type="entry name" value="MeTrfase_TrmA_CS"/>
</dbReference>
<dbReference type="GO" id="GO:0008757">
    <property type="term" value="F:S-adenosylmethionine-dependent methyltransferase activity"/>
    <property type="evidence" value="ECO:0007669"/>
    <property type="project" value="UniProtKB-ARBA"/>
</dbReference>
<dbReference type="GO" id="GO:0003743">
    <property type="term" value="F:translation initiation factor activity"/>
    <property type="evidence" value="ECO:0007669"/>
    <property type="project" value="UniProtKB-KW"/>
</dbReference>
<comment type="caution">
    <text evidence="21">The sequence shown here is derived from an EMBL/GenBank/DDBJ whole genome shotgun (WGS) entry which is preliminary data.</text>
</comment>
<dbReference type="InterPro" id="IPR029063">
    <property type="entry name" value="SAM-dependent_MTases_sf"/>
</dbReference>
<evidence type="ECO:0000256" key="10">
    <source>
        <dbReference type="ARBA" id="ARBA00022884"/>
    </source>
</evidence>
<evidence type="ECO:0000256" key="16">
    <source>
        <dbReference type="SAM" id="MobiDB-lite"/>
    </source>
</evidence>
<gene>
    <name evidence="21" type="ORF">J5N97_025727</name>
</gene>
<dbReference type="GO" id="GO:0016787">
    <property type="term" value="F:hydrolase activity"/>
    <property type="evidence" value="ECO:0007669"/>
    <property type="project" value="UniProtKB-KW"/>
</dbReference>
<proteinExistence type="inferred from homology"/>
<dbReference type="Proteomes" id="UP001085076">
    <property type="component" value="Miscellaneous, Linkage group lg08"/>
</dbReference>
<dbReference type="InterPro" id="IPR014014">
    <property type="entry name" value="RNA_helicase_DEAD_Q_motif"/>
</dbReference>
<dbReference type="OrthoDB" id="10250660at2759"/>
<dbReference type="Pfam" id="PF00271">
    <property type="entry name" value="Helicase_C"/>
    <property type="match status" value="2"/>
</dbReference>
<keyword evidence="2" id="KW-0396">Initiation factor</keyword>
<dbReference type="GO" id="GO:0001510">
    <property type="term" value="P:RNA methylation"/>
    <property type="evidence" value="ECO:0007669"/>
    <property type="project" value="UniProtKB-ARBA"/>
</dbReference>
<evidence type="ECO:0000259" key="18">
    <source>
        <dbReference type="PROSITE" id="PS51192"/>
    </source>
</evidence>
<protein>
    <recommendedName>
        <fullName evidence="1">RNA helicase</fullName>
        <ecNumber evidence="1">3.6.4.13</ecNumber>
    </recommendedName>
</protein>
<comment type="similarity">
    <text evidence="12">Belongs to the DEAD box helicase family. eIF4A subfamily.</text>
</comment>
<keyword evidence="3 15" id="KW-0489">Methyltransferase</keyword>
<evidence type="ECO:0000259" key="17">
    <source>
        <dbReference type="PROSITE" id="PS50926"/>
    </source>
</evidence>
<dbReference type="PROSITE" id="PS50926">
    <property type="entry name" value="TRAM"/>
    <property type="match status" value="1"/>
</dbReference>
<dbReference type="InterPro" id="IPR001650">
    <property type="entry name" value="Helicase_C-like"/>
</dbReference>
<evidence type="ECO:0000313" key="22">
    <source>
        <dbReference type="Proteomes" id="UP001085076"/>
    </source>
</evidence>
<dbReference type="GO" id="GO:0003724">
    <property type="term" value="F:RNA helicase activity"/>
    <property type="evidence" value="ECO:0007669"/>
    <property type="project" value="UniProtKB-EC"/>
</dbReference>
<evidence type="ECO:0000256" key="15">
    <source>
        <dbReference type="PROSITE-ProRule" id="PRU01024"/>
    </source>
</evidence>
<dbReference type="Gene3D" id="2.40.50.140">
    <property type="entry name" value="Nucleic acid-binding proteins"/>
    <property type="match status" value="1"/>
</dbReference>
<reference evidence="21" key="2">
    <citation type="journal article" date="2022" name="Hortic Res">
        <title>The genome of Dioscorea zingiberensis sheds light on the biosynthesis, origin and evolution of the medicinally important diosgenin saponins.</title>
        <authorList>
            <person name="Li Y."/>
            <person name="Tan C."/>
            <person name="Li Z."/>
            <person name="Guo J."/>
            <person name="Li S."/>
            <person name="Chen X."/>
            <person name="Wang C."/>
            <person name="Dai X."/>
            <person name="Yang H."/>
            <person name="Song W."/>
            <person name="Hou L."/>
            <person name="Xu J."/>
            <person name="Tong Z."/>
            <person name="Xu A."/>
            <person name="Yuan X."/>
            <person name="Wang W."/>
            <person name="Yang Q."/>
            <person name="Chen L."/>
            <person name="Sun Z."/>
            <person name="Wang K."/>
            <person name="Pan B."/>
            <person name="Chen J."/>
            <person name="Bao Y."/>
            <person name="Liu F."/>
            <person name="Qi X."/>
            <person name="Gang D.R."/>
            <person name="Wen J."/>
            <person name="Li J."/>
        </authorList>
    </citation>
    <scope>NUCLEOTIDE SEQUENCE</scope>
    <source>
        <strain evidence="21">Dzin_1.0</strain>
    </source>
</reference>
<dbReference type="EMBL" id="JAGGNH010000008">
    <property type="protein sequence ID" value="KAJ0964589.1"/>
    <property type="molecule type" value="Genomic_DNA"/>
</dbReference>
<dbReference type="FunFam" id="2.40.50.140:FF:000231">
    <property type="entry name" value="RNA methyltransferase family protein"/>
    <property type="match status" value="1"/>
</dbReference>
<keyword evidence="5 15" id="KW-0949">S-adenosyl-L-methionine</keyword>
<dbReference type="GO" id="GO:0005524">
    <property type="term" value="F:ATP binding"/>
    <property type="evidence" value="ECO:0007669"/>
    <property type="project" value="UniProtKB-KW"/>
</dbReference>
<dbReference type="Gene3D" id="3.40.50.300">
    <property type="entry name" value="P-loop containing nucleotide triphosphate hydrolases"/>
    <property type="match status" value="4"/>
</dbReference>
<keyword evidence="9" id="KW-0067">ATP-binding</keyword>
<feature type="domain" description="Helicase ATP-binding" evidence="18">
    <location>
        <begin position="682"/>
        <end position="852"/>
    </location>
</feature>
<dbReference type="SUPFAM" id="SSF50249">
    <property type="entry name" value="Nucleic acid-binding proteins"/>
    <property type="match status" value="1"/>
</dbReference>
<keyword evidence="4 15" id="KW-0808">Transferase</keyword>
<evidence type="ECO:0000256" key="11">
    <source>
        <dbReference type="ARBA" id="ARBA00022917"/>
    </source>
</evidence>
<dbReference type="SMART" id="SM00487">
    <property type="entry name" value="DEXDc"/>
    <property type="match status" value="2"/>
</dbReference>
<dbReference type="PROSITE" id="PS51194">
    <property type="entry name" value="HELICASE_CTER"/>
    <property type="match status" value="1"/>
</dbReference>
<dbReference type="Pfam" id="PF05958">
    <property type="entry name" value="tRNA_U5-meth_tr"/>
    <property type="match status" value="1"/>
</dbReference>
<dbReference type="PANTHER" id="PTHR11061">
    <property type="entry name" value="RNA M5U METHYLTRANSFERASE"/>
    <property type="match status" value="1"/>
</dbReference>
<evidence type="ECO:0000256" key="8">
    <source>
        <dbReference type="ARBA" id="ARBA00022806"/>
    </source>
</evidence>
<evidence type="ECO:0000256" key="7">
    <source>
        <dbReference type="ARBA" id="ARBA00022801"/>
    </source>
</evidence>
<feature type="domain" description="DEAD-box RNA helicase Q" evidence="20">
    <location>
        <begin position="651"/>
        <end position="679"/>
    </location>
</feature>
<dbReference type="FunFam" id="2.40.50.1070:FF:000003">
    <property type="entry name" value="23S rRNA (Uracil-5-)-methyltransferase RumA"/>
    <property type="match status" value="1"/>
</dbReference>
<dbReference type="PROSITE" id="PS00039">
    <property type="entry name" value="DEAD_ATP_HELICASE"/>
    <property type="match status" value="2"/>
</dbReference>
<dbReference type="InterPro" id="IPR012340">
    <property type="entry name" value="NA-bd_OB-fold"/>
</dbReference>
<feature type="binding site" evidence="15">
    <location>
        <position position="369"/>
    </location>
    <ligand>
        <name>S-adenosyl-L-methionine</name>
        <dbReference type="ChEBI" id="CHEBI:59789"/>
    </ligand>
</feature>
<evidence type="ECO:0000256" key="5">
    <source>
        <dbReference type="ARBA" id="ARBA00022691"/>
    </source>
</evidence>
<feature type="domain" description="TRAM" evidence="17">
    <location>
        <begin position="58"/>
        <end position="118"/>
    </location>
</feature>
<dbReference type="EC" id="3.6.4.13" evidence="1"/>
<keyword evidence="22" id="KW-1185">Reference proteome</keyword>
<name>A0A9D5C1B8_9LILI</name>
<evidence type="ECO:0000256" key="3">
    <source>
        <dbReference type="ARBA" id="ARBA00022603"/>
    </source>
</evidence>
<evidence type="ECO:0000256" key="2">
    <source>
        <dbReference type="ARBA" id="ARBA00022540"/>
    </source>
</evidence>
<dbReference type="Gene3D" id="3.40.50.150">
    <property type="entry name" value="Vaccinia Virus protein VP39"/>
    <property type="match status" value="1"/>
</dbReference>
<dbReference type="InterPro" id="IPR011545">
    <property type="entry name" value="DEAD/DEAH_box_helicase_dom"/>
</dbReference>
<dbReference type="GO" id="GO:0008173">
    <property type="term" value="F:RNA methyltransferase activity"/>
    <property type="evidence" value="ECO:0007669"/>
    <property type="project" value="InterPro"/>
</dbReference>
<dbReference type="PROSITE" id="PS51195">
    <property type="entry name" value="Q_MOTIF"/>
    <property type="match status" value="1"/>
</dbReference>
<evidence type="ECO:0000259" key="20">
    <source>
        <dbReference type="PROSITE" id="PS51195"/>
    </source>
</evidence>
<keyword evidence="6" id="KW-0547">Nucleotide-binding</keyword>
<evidence type="ECO:0000259" key="19">
    <source>
        <dbReference type="PROSITE" id="PS51194"/>
    </source>
</evidence>
<dbReference type="Gene3D" id="2.40.50.1070">
    <property type="match status" value="1"/>
</dbReference>
<evidence type="ECO:0000256" key="9">
    <source>
        <dbReference type="ARBA" id="ARBA00022840"/>
    </source>
</evidence>
<feature type="binding site" evidence="15">
    <location>
        <position position="400"/>
    </location>
    <ligand>
        <name>S-adenosyl-L-methionine</name>
        <dbReference type="ChEBI" id="CHEBI:59789"/>
    </ligand>
</feature>
<comment type="similarity">
    <text evidence="15">Belongs to the class I-like SAM-binding methyltransferase superfamily. RNA M5U methyltransferase family.</text>
</comment>
<dbReference type="CDD" id="cd02440">
    <property type="entry name" value="AdoMet_MTases"/>
    <property type="match status" value="1"/>
</dbReference>
<dbReference type="InterPro" id="IPR000629">
    <property type="entry name" value="RNA-helicase_DEAD-box_CS"/>
</dbReference>
<evidence type="ECO:0000256" key="1">
    <source>
        <dbReference type="ARBA" id="ARBA00012552"/>
    </source>
</evidence>
<dbReference type="NCBIfam" id="TIGR00479">
    <property type="entry name" value="rumA"/>
    <property type="match status" value="1"/>
</dbReference>
<evidence type="ECO:0000256" key="14">
    <source>
        <dbReference type="PROSITE-ProRule" id="PRU00552"/>
    </source>
</evidence>
<organism evidence="21 22">
    <name type="scientific">Dioscorea zingiberensis</name>
    <dbReference type="NCBI Taxonomy" id="325984"/>
    <lineage>
        <taxon>Eukaryota</taxon>
        <taxon>Viridiplantae</taxon>
        <taxon>Streptophyta</taxon>
        <taxon>Embryophyta</taxon>
        <taxon>Tracheophyta</taxon>
        <taxon>Spermatophyta</taxon>
        <taxon>Magnoliopsida</taxon>
        <taxon>Liliopsida</taxon>
        <taxon>Dioscoreales</taxon>
        <taxon>Dioscoreaceae</taxon>
        <taxon>Dioscorea</taxon>
    </lineage>
</organism>
<dbReference type="PROSITE" id="PS51192">
    <property type="entry name" value="HELICASE_ATP_BIND_1"/>
    <property type="match status" value="2"/>
</dbReference>
<evidence type="ECO:0000256" key="6">
    <source>
        <dbReference type="ARBA" id="ARBA00022741"/>
    </source>
</evidence>
<dbReference type="FunFam" id="3.40.50.150:FF:000009">
    <property type="entry name" value="23S rRNA (Uracil(1939)-C(5))-methyltransferase RlmD"/>
    <property type="match status" value="1"/>
</dbReference>
<feature type="domain" description="Helicase C-terminal" evidence="19">
    <location>
        <begin position="1062"/>
        <end position="1218"/>
    </location>
</feature>
<feature type="region of interest" description="Disordered" evidence="16">
    <location>
        <begin position="29"/>
        <end position="58"/>
    </location>
</feature>
<keyword evidence="7" id="KW-0378">Hydrolase</keyword>
<dbReference type="PANTHER" id="PTHR11061:SF30">
    <property type="entry name" value="TRNA (URACIL(54)-C(5))-METHYLTRANSFERASE"/>
    <property type="match status" value="1"/>
</dbReference>
<dbReference type="GO" id="GO:0003723">
    <property type="term" value="F:RNA binding"/>
    <property type="evidence" value="ECO:0007669"/>
    <property type="project" value="UniProtKB-KW"/>
</dbReference>